<organism evidence="1 2">
    <name type="scientific">Hymenoscyphus fraxineus</name>
    <dbReference type="NCBI Taxonomy" id="746836"/>
    <lineage>
        <taxon>Eukaryota</taxon>
        <taxon>Fungi</taxon>
        <taxon>Dikarya</taxon>
        <taxon>Ascomycota</taxon>
        <taxon>Pezizomycotina</taxon>
        <taxon>Leotiomycetes</taxon>
        <taxon>Helotiales</taxon>
        <taxon>Helotiaceae</taxon>
        <taxon>Hymenoscyphus</taxon>
    </lineage>
</organism>
<protein>
    <submittedName>
        <fullName evidence="1">Uncharacterized protein</fullName>
    </submittedName>
</protein>
<dbReference type="EMBL" id="CAJVRL010000084">
    <property type="protein sequence ID" value="CAG8958763.1"/>
    <property type="molecule type" value="Genomic_DNA"/>
</dbReference>
<reference evidence="1" key="1">
    <citation type="submission" date="2021-07" db="EMBL/GenBank/DDBJ databases">
        <authorList>
            <person name="Durling M."/>
        </authorList>
    </citation>
    <scope>NUCLEOTIDE SEQUENCE</scope>
</reference>
<proteinExistence type="predicted"/>
<evidence type="ECO:0000313" key="1">
    <source>
        <dbReference type="EMBL" id="CAG8958763.1"/>
    </source>
</evidence>
<dbReference type="Proteomes" id="UP000696280">
    <property type="component" value="Unassembled WGS sequence"/>
</dbReference>
<comment type="caution">
    <text evidence="1">The sequence shown here is derived from an EMBL/GenBank/DDBJ whole genome shotgun (WGS) entry which is preliminary data.</text>
</comment>
<name>A0A9N9PXD8_9HELO</name>
<accession>A0A9N9PXD8</accession>
<dbReference type="AlphaFoldDB" id="A0A9N9PXD8"/>
<keyword evidence="2" id="KW-1185">Reference proteome</keyword>
<sequence>MRPVLQRTVQQNASEPLPASTFSASTAAFPASLAMVGGRTAGRPTKLMRRVAVGVQMVSHSKDKALMLLESWLHRNQDMKLPGNVSHYFAPLSLLRATRRQEAYMFIIAIVHPSQAFQGRISDRISTTRSDQDTLHDSDDNRVNAAPLRTQISQL</sequence>
<gene>
    <name evidence="1" type="ORF">HYFRA_00011607</name>
</gene>
<evidence type="ECO:0000313" key="2">
    <source>
        <dbReference type="Proteomes" id="UP000696280"/>
    </source>
</evidence>